<evidence type="ECO:0000259" key="3">
    <source>
        <dbReference type="Pfam" id="PF00156"/>
    </source>
</evidence>
<dbReference type="GO" id="GO:0016740">
    <property type="term" value="F:transferase activity"/>
    <property type="evidence" value="ECO:0007669"/>
    <property type="project" value="UniProtKB-KW"/>
</dbReference>
<feature type="region of interest" description="Disordered" evidence="2">
    <location>
        <begin position="1"/>
        <end position="41"/>
    </location>
</feature>
<feature type="compositionally biased region" description="Gly residues" evidence="2">
    <location>
        <begin position="249"/>
        <end position="262"/>
    </location>
</feature>
<dbReference type="InterPro" id="IPR029057">
    <property type="entry name" value="PRTase-like"/>
</dbReference>
<dbReference type="InterPro" id="IPR000836">
    <property type="entry name" value="PRTase_dom"/>
</dbReference>
<evidence type="ECO:0000313" key="5">
    <source>
        <dbReference type="Proteomes" id="UP000664164"/>
    </source>
</evidence>
<dbReference type="Gene3D" id="3.40.50.2020">
    <property type="match status" value="1"/>
</dbReference>
<organism evidence="4 5">
    <name type="scientific">Arthrobacter cavernae</name>
    <dbReference type="NCBI Taxonomy" id="2817681"/>
    <lineage>
        <taxon>Bacteria</taxon>
        <taxon>Bacillati</taxon>
        <taxon>Actinomycetota</taxon>
        <taxon>Actinomycetes</taxon>
        <taxon>Micrococcales</taxon>
        <taxon>Micrococcaceae</taxon>
        <taxon>Arthrobacter</taxon>
    </lineage>
</organism>
<gene>
    <name evidence="4" type="ORF">J1902_02330</name>
</gene>
<feature type="region of interest" description="Disordered" evidence="2">
    <location>
        <begin position="329"/>
        <end position="358"/>
    </location>
</feature>
<dbReference type="CDD" id="cd06223">
    <property type="entry name" value="PRTases_typeI"/>
    <property type="match status" value="1"/>
</dbReference>
<feature type="compositionally biased region" description="Basic and acidic residues" evidence="2">
    <location>
        <begin position="349"/>
        <end position="358"/>
    </location>
</feature>
<dbReference type="EMBL" id="JAFNLL010000004">
    <property type="protein sequence ID" value="MBO1266829.1"/>
    <property type="molecule type" value="Genomic_DNA"/>
</dbReference>
<comment type="caution">
    <text evidence="4">The sequence shown here is derived from an EMBL/GenBank/DDBJ whole genome shotgun (WGS) entry which is preliminary data.</text>
</comment>
<sequence>MNYDDGGSGRRPGVRSAPGDRIQNRAPAQNRAGVQNRARDPDLLARDPAAAGHRGIHAARALRFAQAAGGAVKDLGALLVPVDCVCCGVEDTVLCSSCARRLRALCRQPFRAEAQAPSLVGLDGSVLLPVVAAGPYRDELAQAVLSFKHHGQGRLAGALAVCMANAVSAATGGRQGFCLVPVPTSGAAFRRRGFSPVHLLLGSLRRRRALPGTDILDALSKVPPAFAPGSFGFLRKLPARWAEAVLGRSGPGSGGGQKGLGQGERARRVRGSMRVRQGRISRRLQGQQCLIIDDVLTTGATLAEAARAVEAAGGIVCGAVVLAAARPPAHGEDSAAGAPPQRGRLKQNLSDERVNYPW</sequence>
<dbReference type="Pfam" id="PF00156">
    <property type="entry name" value="Pribosyltran"/>
    <property type="match status" value="1"/>
</dbReference>
<dbReference type="Proteomes" id="UP000664164">
    <property type="component" value="Unassembled WGS sequence"/>
</dbReference>
<reference evidence="4" key="1">
    <citation type="submission" date="2021-03" db="EMBL/GenBank/DDBJ databases">
        <title>A new species, PO-11, isolated from a karst cave deposit.</title>
        <authorList>
            <person name="Zhaoxiaoyong W."/>
        </authorList>
    </citation>
    <scope>NUCLEOTIDE SEQUENCE</scope>
    <source>
        <strain evidence="4">PO-11</strain>
    </source>
</reference>
<feature type="compositionally biased region" description="Basic residues" evidence="2">
    <location>
        <begin position="267"/>
        <end position="277"/>
    </location>
</feature>
<proteinExistence type="inferred from homology"/>
<dbReference type="AlphaFoldDB" id="A0A939H9Q4"/>
<evidence type="ECO:0000313" key="4">
    <source>
        <dbReference type="EMBL" id="MBO1266829.1"/>
    </source>
</evidence>
<feature type="region of interest" description="Disordered" evidence="2">
    <location>
        <begin position="247"/>
        <end position="277"/>
    </location>
</feature>
<comment type="similarity">
    <text evidence="1">Belongs to the ComF/GntX family.</text>
</comment>
<dbReference type="PANTHER" id="PTHR47505">
    <property type="entry name" value="DNA UTILIZATION PROTEIN YHGH"/>
    <property type="match status" value="1"/>
</dbReference>
<dbReference type="InterPro" id="IPR051910">
    <property type="entry name" value="ComF/GntX_DNA_util-trans"/>
</dbReference>
<protein>
    <submittedName>
        <fullName evidence="4">Phosphoribosyl transferase</fullName>
    </submittedName>
</protein>
<dbReference type="PANTHER" id="PTHR47505:SF1">
    <property type="entry name" value="DNA UTILIZATION PROTEIN YHGH"/>
    <property type="match status" value="1"/>
</dbReference>
<evidence type="ECO:0000256" key="2">
    <source>
        <dbReference type="SAM" id="MobiDB-lite"/>
    </source>
</evidence>
<keyword evidence="4" id="KW-0808">Transferase</keyword>
<evidence type="ECO:0000256" key="1">
    <source>
        <dbReference type="ARBA" id="ARBA00008007"/>
    </source>
</evidence>
<dbReference type="SUPFAM" id="SSF53271">
    <property type="entry name" value="PRTase-like"/>
    <property type="match status" value="1"/>
</dbReference>
<accession>A0A939H9Q4</accession>
<feature type="domain" description="Phosphoribosyltransferase" evidence="3">
    <location>
        <begin position="280"/>
        <end position="325"/>
    </location>
</feature>
<keyword evidence="5" id="KW-1185">Reference proteome</keyword>
<name>A0A939H9Q4_9MICC</name>